<dbReference type="GO" id="GO:0005886">
    <property type="term" value="C:plasma membrane"/>
    <property type="evidence" value="ECO:0007669"/>
    <property type="project" value="UniProtKB-SubCell"/>
</dbReference>
<keyword evidence="6 7" id="KW-0472">Membrane</keyword>
<keyword evidence="4 7" id="KW-0812">Transmembrane</keyword>
<keyword evidence="5 7" id="KW-1133">Transmembrane helix</keyword>
<evidence type="ECO:0000256" key="5">
    <source>
        <dbReference type="ARBA" id="ARBA00022989"/>
    </source>
</evidence>
<feature type="transmembrane region" description="Helical" evidence="7">
    <location>
        <begin position="12"/>
        <end position="34"/>
    </location>
</feature>
<comment type="similarity">
    <text evidence="7">Belongs to the binding-protein-dependent transport system permease family.</text>
</comment>
<evidence type="ECO:0000256" key="2">
    <source>
        <dbReference type="ARBA" id="ARBA00022448"/>
    </source>
</evidence>
<dbReference type="InterPro" id="IPR000515">
    <property type="entry name" value="MetI-like"/>
</dbReference>
<dbReference type="CDD" id="cd06261">
    <property type="entry name" value="TM_PBP2"/>
    <property type="match status" value="1"/>
</dbReference>
<dbReference type="InterPro" id="IPR035906">
    <property type="entry name" value="MetI-like_sf"/>
</dbReference>
<evidence type="ECO:0000256" key="7">
    <source>
        <dbReference type="RuleBase" id="RU363032"/>
    </source>
</evidence>
<dbReference type="InterPro" id="IPR051393">
    <property type="entry name" value="ABC_transporter_permease"/>
</dbReference>
<dbReference type="EMBL" id="CP058649">
    <property type="protein sequence ID" value="QUI22170.1"/>
    <property type="molecule type" value="Genomic_DNA"/>
</dbReference>
<dbReference type="Gene3D" id="1.10.3720.10">
    <property type="entry name" value="MetI-like"/>
    <property type="match status" value="1"/>
</dbReference>
<sequence>MIKKNKRKEWKVLLLFLLPSLIFYALFMVVPVIMGMSYSFTDWNGLNPDYQFVGLKNFVDALTRDKYFLDSMKFTIKYVVVMVTLTNVIGLLLAVFIDKRIKTKNMFRTIFFLPNMISFIIGAYIWQFIFRKVLGELARHNLLGFLDQPWLGNPNFSFWAIVMMSLWTSVGYVMVIYIAALQGVPAEYKEAAKVDGASGLQVFFKVTLPMIMHAVSINLFLMLNNSFKAFDQIYGLTGGGPGRSTQVMSLNVYEEAFSSYYRYGYANAKAIILFLFVLVITLIQLKFTRRKEIKV</sequence>
<evidence type="ECO:0000259" key="8">
    <source>
        <dbReference type="PROSITE" id="PS50928"/>
    </source>
</evidence>
<dbReference type="SUPFAM" id="SSF161098">
    <property type="entry name" value="MetI-like"/>
    <property type="match status" value="1"/>
</dbReference>
<dbReference type="AlphaFoldDB" id="A0A8J8MIA1"/>
<evidence type="ECO:0000256" key="6">
    <source>
        <dbReference type="ARBA" id="ARBA00023136"/>
    </source>
</evidence>
<feature type="domain" description="ABC transmembrane type-1" evidence="8">
    <location>
        <begin position="72"/>
        <end position="284"/>
    </location>
</feature>
<feature type="transmembrane region" description="Helical" evidence="7">
    <location>
        <begin position="76"/>
        <end position="97"/>
    </location>
</feature>
<feature type="transmembrane region" description="Helical" evidence="7">
    <location>
        <begin position="109"/>
        <end position="129"/>
    </location>
</feature>
<feature type="transmembrane region" description="Helical" evidence="7">
    <location>
        <begin position="263"/>
        <end position="285"/>
    </location>
</feature>
<comment type="subcellular location">
    <subcellularLocation>
        <location evidence="1 7">Cell membrane</location>
        <topology evidence="1 7">Multi-pass membrane protein</topology>
    </subcellularLocation>
</comment>
<evidence type="ECO:0000256" key="4">
    <source>
        <dbReference type="ARBA" id="ARBA00022692"/>
    </source>
</evidence>
<dbReference type="GO" id="GO:0055085">
    <property type="term" value="P:transmembrane transport"/>
    <property type="evidence" value="ECO:0007669"/>
    <property type="project" value="InterPro"/>
</dbReference>
<feature type="transmembrane region" description="Helical" evidence="7">
    <location>
        <begin position="202"/>
        <end position="223"/>
    </location>
</feature>
<gene>
    <name evidence="9" type="ORF">HZI73_07580</name>
</gene>
<dbReference type="PANTHER" id="PTHR30193">
    <property type="entry name" value="ABC TRANSPORTER PERMEASE PROTEIN"/>
    <property type="match status" value="1"/>
</dbReference>
<evidence type="ECO:0000256" key="3">
    <source>
        <dbReference type="ARBA" id="ARBA00022475"/>
    </source>
</evidence>
<evidence type="ECO:0000313" key="9">
    <source>
        <dbReference type="EMBL" id="QUI22170.1"/>
    </source>
</evidence>
<dbReference type="Pfam" id="PF00528">
    <property type="entry name" value="BPD_transp_1"/>
    <property type="match status" value="1"/>
</dbReference>
<feature type="transmembrane region" description="Helical" evidence="7">
    <location>
        <begin position="156"/>
        <end position="181"/>
    </location>
</feature>
<protein>
    <submittedName>
        <fullName evidence="9">Sugar ABC transporter permease</fullName>
    </submittedName>
</protein>
<proteinExistence type="inferred from homology"/>
<dbReference type="PROSITE" id="PS50928">
    <property type="entry name" value="ABC_TM1"/>
    <property type="match status" value="1"/>
</dbReference>
<keyword evidence="3" id="KW-1003">Cell membrane</keyword>
<accession>A0A8J8MIA1</accession>
<dbReference type="PANTHER" id="PTHR30193:SF37">
    <property type="entry name" value="INNER MEMBRANE ABC TRANSPORTER PERMEASE PROTEIN YCJO"/>
    <property type="match status" value="1"/>
</dbReference>
<organism evidence="9 10">
    <name type="scientific">Vallitalea pronyensis</name>
    <dbReference type="NCBI Taxonomy" id="1348613"/>
    <lineage>
        <taxon>Bacteria</taxon>
        <taxon>Bacillati</taxon>
        <taxon>Bacillota</taxon>
        <taxon>Clostridia</taxon>
        <taxon>Lachnospirales</taxon>
        <taxon>Vallitaleaceae</taxon>
        <taxon>Vallitalea</taxon>
    </lineage>
</organism>
<name>A0A8J8MIA1_9FIRM</name>
<keyword evidence="2 7" id="KW-0813">Transport</keyword>
<reference evidence="9" key="1">
    <citation type="submission" date="2020-07" db="EMBL/GenBank/DDBJ databases">
        <title>Vallitalea pronyensis genome.</title>
        <authorList>
            <person name="Postec A."/>
        </authorList>
    </citation>
    <scope>NUCLEOTIDE SEQUENCE</scope>
    <source>
        <strain evidence="9">FatNI3</strain>
    </source>
</reference>
<keyword evidence="10" id="KW-1185">Reference proteome</keyword>
<evidence type="ECO:0000256" key="1">
    <source>
        <dbReference type="ARBA" id="ARBA00004651"/>
    </source>
</evidence>
<dbReference type="KEGG" id="vpy:HZI73_07580"/>
<dbReference type="Proteomes" id="UP000683246">
    <property type="component" value="Chromosome"/>
</dbReference>
<dbReference type="RefSeq" id="WP_212697648.1">
    <property type="nucleotide sequence ID" value="NZ_CP058649.1"/>
</dbReference>
<evidence type="ECO:0000313" key="10">
    <source>
        <dbReference type="Proteomes" id="UP000683246"/>
    </source>
</evidence>